<dbReference type="Pfam" id="PF00189">
    <property type="entry name" value="Ribosomal_S3_C"/>
    <property type="match status" value="1"/>
</dbReference>
<dbReference type="Gene3D" id="3.30.1140.32">
    <property type="entry name" value="Ribosomal protein S3, C-terminal domain"/>
    <property type="match status" value="1"/>
</dbReference>
<comment type="similarity">
    <text evidence="1 5 6">Belongs to the universal ribosomal protein uS3 family.</text>
</comment>
<name>A0A386B088_9CHLO</name>
<dbReference type="RefSeq" id="YP_009519235.1">
    <property type="nucleotide sequence ID" value="NC_039523.1"/>
</dbReference>
<proteinExistence type="inferred from homology"/>
<dbReference type="SUPFAM" id="SSF54814">
    <property type="entry name" value="Prokaryotic type KH domain (KH-domain type II)"/>
    <property type="match status" value="1"/>
</dbReference>
<evidence type="ECO:0000259" key="8">
    <source>
        <dbReference type="Pfam" id="PF00189"/>
    </source>
</evidence>
<sequence>MGQKVHPIGFRLGQTHIHSSQWFANQNNYSKYLLEDNFLRQKLYDYSSAINKIQIIRQDGDRDHHLQIIIYSAEPPRVLGSQTLIQFQLWIKTNIQNYRKSQFFQTYFGSNQPVPKLTLRILNFPLNACFLAQFLVNLLQHRLAYRAALKKLTKLLHNKKFHRKYKGVKIQISGRLNGAEIARSEWIREGAVPLHTLNAYIDYSFQKALTIYGILGVKVWIFI</sequence>
<accession>A0A386B088</accession>
<dbReference type="InterPro" id="IPR005704">
    <property type="entry name" value="Ribosomal_uS3_bac-typ"/>
</dbReference>
<dbReference type="PROSITE" id="PS00548">
    <property type="entry name" value="RIBOSOMAL_S3"/>
    <property type="match status" value="1"/>
</dbReference>
<dbReference type="Gene3D" id="3.30.300.20">
    <property type="match status" value="1"/>
</dbReference>
<dbReference type="PANTHER" id="PTHR11760">
    <property type="entry name" value="30S/40S RIBOSOMAL PROTEIN S3"/>
    <property type="match status" value="1"/>
</dbReference>
<reference evidence="9" key="2">
    <citation type="journal article" date="2019" name="Mol. Phylogenet. Evol.">
        <title>Reassessment of the classification of bryopsidales (chlorophyta) based on chloroplast phylogenomic analyses.</title>
        <authorList>
            <person name="Cremen M.C."/>
            <person name="Leliaert F."/>
            <person name="West J."/>
            <person name="Lam D.W."/>
            <person name="Shimada S."/>
            <person name="Lopez-Bautista J.M."/>
            <person name="Verbruggen H."/>
        </authorList>
    </citation>
    <scope>NUCLEOTIDE SEQUENCE</scope>
</reference>
<geneLocation type="chloroplast" evidence="9"/>
<gene>
    <name evidence="5 9" type="primary">rps3</name>
</gene>
<dbReference type="GO" id="GO:0003735">
    <property type="term" value="F:structural constituent of ribosome"/>
    <property type="evidence" value="ECO:0007669"/>
    <property type="project" value="InterPro"/>
</dbReference>
<dbReference type="GO" id="GO:0022627">
    <property type="term" value="C:cytosolic small ribosomal subunit"/>
    <property type="evidence" value="ECO:0007669"/>
    <property type="project" value="TreeGrafter"/>
</dbReference>
<keyword evidence="7 9" id="KW-0934">Plastid</keyword>
<evidence type="ECO:0000256" key="3">
    <source>
        <dbReference type="ARBA" id="ARBA00023274"/>
    </source>
</evidence>
<dbReference type="GO" id="GO:0006412">
    <property type="term" value="P:translation"/>
    <property type="evidence" value="ECO:0007669"/>
    <property type="project" value="UniProtKB-UniRule"/>
</dbReference>
<dbReference type="GO" id="GO:0009507">
    <property type="term" value="C:chloroplast"/>
    <property type="evidence" value="ECO:0007669"/>
    <property type="project" value="UniProtKB-SubCell"/>
</dbReference>
<dbReference type="AlphaFoldDB" id="A0A386B088"/>
<dbReference type="SUPFAM" id="SSF54821">
    <property type="entry name" value="Ribosomal protein S3 C-terminal domain"/>
    <property type="match status" value="1"/>
</dbReference>
<evidence type="ECO:0000256" key="2">
    <source>
        <dbReference type="ARBA" id="ARBA00022980"/>
    </source>
</evidence>
<evidence type="ECO:0000256" key="6">
    <source>
        <dbReference type="RuleBase" id="RU003624"/>
    </source>
</evidence>
<dbReference type="NCBIfam" id="TIGR01009">
    <property type="entry name" value="rpsC_bact"/>
    <property type="match status" value="1"/>
</dbReference>
<evidence type="ECO:0000256" key="4">
    <source>
        <dbReference type="ARBA" id="ARBA00035154"/>
    </source>
</evidence>
<protein>
    <recommendedName>
        <fullName evidence="4 5">Small ribosomal subunit protein uS3c</fullName>
    </recommendedName>
</protein>
<dbReference type="InterPro" id="IPR036419">
    <property type="entry name" value="Ribosomal_S3_C_sf"/>
</dbReference>
<dbReference type="GO" id="GO:0003723">
    <property type="term" value="F:RNA binding"/>
    <property type="evidence" value="ECO:0007669"/>
    <property type="project" value="InterPro"/>
</dbReference>
<dbReference type="PANTHER" id="PTHR11760:SF19">
    <property type="entry name" value="SMALL RIBOSOMAL SUBUNIT PROTEIN US3C"/>
    <property type="match status" value="1"/>
</dbReference>
<dbReference type="EMBL" id="MH591106">
    <property type="protein sequence ID" value="AYC65099.1"/>
    <property type="molecule type" value="Genomic_DNA"/>
</dbReference>
<comment type="subunit">
    <text evidence="5 7">Part of the 30S ribosomal subunit.</text>
</comment>
<dbReference type="GeneID" id="38279002"/>
<evidence type="ECO:0000313" key="9">
    <source>
        <dbReference type="EMBL" id="AYC65099.1"/>
    </source>
</evidence>
<keyword evidence="7 9" id="KW-0150">Chloroplast</keyword>
<dbReference type="InterPro" id="IPR015946">
    <property type="entry name" value="KH_dom-like_a/b"/>
</dbReference>
<dbReference type="InterPro" id="IPR009019">
    <property type="entry name" value="KH_sf_prok-type"/>
</dbReference>
<evidence type="ECO:0000256" key="1">
    <source>
        <dbReference type="ARBA" id="ARBA00010761"/>
    </source>
</evidence>
<keyword evidence="3 5" id="KW-0687">Ribonucleoprotein</keyword>
<comment type="subcellular location">
    <subcellularLocation>
        <location evidence="5 7">Plastid</location>
        <location evidence="5 7">Chloroplast</location>
    </subcellularLocation>
</comment>
<organism evidence="9">
    <name type="scientific">Caulerpa verticillata</name>
    <dbReference type="NCBI Taxonomy" id="177082"/>
    <lineage>
        <taxon>Eukaryota</taxon>
        <taxon>Viridiplantae</taxon>
        <taxon>Chlorophyta</taxon>
        <taxon>core chlorophytes</taxon>
        <taxon>Ulvophyceae</taxon>
        <taxon>TCBD clade</taxon>
        <taxon>Bryopsidales</taxon>
        <taxon>Halimedineae</taxon>
        <taxon>Caulerpaceae</taxon>
        <taxon>Caulerpa</taxon>
    </lineage>
</organism>
<reference evidence="9" key="1">
    <citation type="submission" date="2018-07" db="EMBL/GenBank/DDBJ databases">
        <authorList>
            <person name="Quirk P.G."/>
            <person name="Krulwich T.A."/>
        </authorList>
    </citation>
    <scope>NUCLEOTIDE SEQUENCE</scope>
</reference>
<feature type="domain" description="Small ribosomal subunit protein uS3 C-terminal" evidence="8">
    <location>
        <begin position="139"/>
        <end position="221"/>
    </location>
</feature>
<dbReference type="InterPro" id="IPR018280">
    <property type="entry name" value="Ribosomal_uS3_CS"/>
</dbReference>
<dbReference type="InterPro" id="IPR057258">
    <property type="entry name" value="Ribosomal_uS3"/>
</dbReference>
<evidence type="ECO:0000256" key="7">
    <source>
        <dbReference type="RuleBase" id="RU003626"/>
    </source>
</evidence>
<dbReference type="InterPro" id="IPR001351">
    <property type="entry name" value="Ribosomal_uS3_C"/>
</dbReference>
<evidence type="ECO:0000256" key="5">
    <source>
        <dbReference type="HAMAP-Rule" id="MF_01309"/>
    </source>
</evidence>
<keyword evidence="2 5" id="KW-0689">Ribosomal protein</keyword>
<dbReference type="CDD" id="cd02412">
    <property type="entry name" value="KH-II_30S_S3"/>
    <property type="match status" value="1"/>
</dbReference>
<dbReference type="HAMAP" id="MF_01309_B">
    <property type="entry name" value="Ribosomal_uS3_B"/>
    <property type="match status" value="1"/>
</dbReference>